<name>A0ACC0NE15_RHOML</name>
<evidence type="ECO:0000313" key="2">
    <source>
        <dbReference type="Proteomes" id="UP001062846"/>
    </source>
</evidence>
<sequence>MAMVTLEAWTIEGTVFGVNDSNRCEGGSWGTTSTVEWKLESREKSSEAGEHRGETTEPNPRENRISGEWKREKKEKREKGKIGTKGDEWCRF</sequence>
<dbReference type="Proteomes" id="UP001062846">
    <property type="component" value="Chromosome 6"/>
</dbReference>
<protein>
    <submittedName>
        <fullName evidence="1">Uncharacterized protein</fullName>
    </submittedName>
</protein>
<accession>A0ACC0NE15</accession>
<gene>
    <name evidence="1" type="ORF">RHMOL_Rhmol06G0141100</name>
</gene>
<organism evidence="1 2">
    <name type="scientific">Rhododendron molle</name>
    <name type="common">Chinese azalea</name>
    <name type="synonym">Azalea mollis</name>
    <dbReference type="NCBI Taxonomy" id="49168"/>
    <lineage>
        <taxon>Eukaryota</taxon>
        <taxon>Viridiplantae</taxon>
        <taxon>Streptophyta</taxon>
        <taxon>Embryophyta</taxon>
        <taxon>Tracheophyta</taxon>
        <taxon>Spermatophyta</taxon>
        <taxon>Magnoliopsida</taxon>
        <taxon>eudicotyledons</taxon>
        <taxon>Gunneridae</taxon>
        <taxon>Pentapetalae</taxon>
        <taxon>asterids</taxon>
        <taxon>Ericales</taxon>
        <taxon>Ericaceae</taxon>
        <taxon>Ericoideae</taxon>
        <taxon>Rhodoreae</taxon>
        <taxon>Rhododendron</taxon>
    </lineage>
</organism>
<proteinExistence type="predicted"/>
<comment type="caution">
    <text evidence="1">The sequence shown here is derived from an EMBL/GenBank/DDBJ whole genome shotgun (WGS) entry which is preliminary data.</text>
</comment>
<evidence type="ECO:0000313" key="1">
    <source>
        <dbReference type="EMBL" id="KAI8550872.1"/>
    </source>
</evidence>
<reference evidence="1" key="1">
    <citation type="submission" date="2022-02" db="EMBL/GenBank/DDBJ databases">
        <title>Plant Genome Project.</title>
        <authorList>
            <person name="Zhang R.-G."/>
        </authorList>
    </citation>
    <scope>NUCLEOTIDE SEQUENCE</scope>
    <source>
        <strain evidence="1">AT1</strain>
    </source>
</reference>
<dbReference type="EMBL" id="CM046393">
    <property type="protein sequence ID" value="KAI8550872.1"/>
    <property type="molecule type" value="Genomic_DNA"/>
</dbReference>
<keyword evidence="2" id="KW-1185">Reference proteome</keyword>